<gene>
    <name evidence="2" type="ORF">CARN1_0758</name>
</gene>
<accession>E6PII8</accession>
<proteinExistence type="predicted"/>
<dbReference type="PANTHER" id="PTHR42852">
    <property type="entry name" value="THIOL:DISULFIDE INTERCHANGE PROTEIN DSBE"/>
    <property type="match status" value="1"/>
</dbReference>
<evidence type="ECO:0000259" key="1">
    <source>
        <dbReference type="PROSITE" id="PS51352"/>
    </source>
</evidence>
<dbReference type="GO" id="GO:0016209">
    <property type="term" value="F:antioxidant activity"/>
    <property type="evidence" value="ECO:0007669"/>
    <property type="project" value="InterPro"/>
</dbReference>
<evidence type="ECO:0000313" key="2">
    <source>
        <dbReference type="EMBL" id="CBH76278.1"/>
    </source>
</evidence>
<dbReference type="Pfam" id="PF00578">
    <property type="entry name" value="AhpC-TSA"/>
    <property type="match status" value="1"/>
</dbReference>
<dbReference type="PROSITE" id="PS51352">
    <property type="entry name" value="THIOREDOXIN_2"/>
    <property type="match status" value="1"/>
</dbReference>
<dbReference type="InterPro" id="IPR050553">
    <property type="entry name" value="Thioredoxin_ResA/DsbE_sf"/>
</dbReference>
<protein>
    <submittedName>
        <fullName evidence="2">Putative Peroxiredoxin</fullName>
    </submittedName>
</protein>
<dbReference type="CDD" id="cd02966">
    <property type="entry name" value="TlpA_like_family"/>
    <property type="match status" value="1"/>
</dbReference>
<feature type="domain" description="Thioredoxin" evidence="1">
    <location>
        <begin position="31"/>
        <end position="168"/>
    </location>
</feature>
<dbReference type="InterPro" id="IPR036249">
    <property type="entry name" value="Thioredoxin-like_sf"/>
</dbReference>
<dbReference type="EMBL" id="CABL01000019">
    <property type="protein sequence ID" value="CBH76278.1"/>
    <property type="molecule type" value="Genomic_DNA"/>
</dbReference>
<dbReference type="InterPro" id="IPR013766">
    <property type="entry name" value="Thioredoxin_domain"/>
</dbReference>
<name>E6PII8_9ZZZZ</name>
<dbReference type="PROSITE" id="PS51257">
    <property type="entry name" value="PROKAR_LIPOPROTEIN"/>
    <property type="match status" value="1"/>
</dbReference>
<dbReference type="PANTHER" id="PTHR42852:SF17">
    <property type="entry name" value="THIOREDOXIN-LIKE PROTEIN HI_1115"/>
    <property type="match status" value="1"/>
</dbReference>
<reference evidence="2" key="1">
    <citation type="submission" date="2009-10" db="EMBL/GenBank/DDBJ databases">
        <title>Diversity of trophic interactions inside an arsenic-rich microbial ecosystem.</title>
        <authorList>
            <person name="Bertin P.N."/>
            <person name="Heinrich-Salmeron A."/>
            <person name="Pelletier E."/>
            <person name="Goulhen-Chollet F."/>
            <person name="Arsene-Ploetze F."/>
            <person name="Gallien S."/>
            <person name="Calteau A."/>
            <person name="Vallenet D."/>
            <person name="Casiot C."/>
            <person name="Chane-Woon-Ming B."/>
            <person name="Giloteaux L."/>
            <person name="Barakat M."/>
            <person name="Bonnefoy V."/>
            <person name="Bruneel O."/>
            <person name="Chandler M."/>
            <person name="Cleiss J."/>
            <person name="Duran R."/>
            <person name="Elbaz-Poulichet F."/>
            <person name="Fonknechten N."/>
            <person name="Lauga B."/>
            <person name="Mornico D."/>
            <person name="Ortet P."/>
            <person name="Schaeffer C."/>
            <person name="Siguier P."/>
            <person name="Alexander Thil Smith A."/>
            <person name="Van Dorsselaer A."/>
            <person name="Weissenbach J."/>
            <person name="Medigue C."/>
            <person name="Le Paslier D."/>
        </authorList>
    </citation>
    <scope>NUCLEOTIDE SEQUENCE</scope>
</reference>
<comment type="caution">
    <text evidence="2">The sequence shown here is derived from an EMBL/GenBank/DDBJ whole genome shotgun (WGS) entry which is preliminary data.</text>
</comment>
<organism evidence="2">
    <name type="scientific">mine drainage metagenome</name>
    <dbReference type="NCBI Taxonomy" id="410659"/>
    <lineage>
        <taxon>unclassified sequences</taxon>
        <taxon>metagenomes</taxon>
        <taxon>ecological metagenomes</taxon>
    </lineage>
</organism>
<dbReference type="Gene3D" id="3.40.30.10">
    <property type="entry name" value="Glutaredoxin"/>
    <property type="match status" value="1"/>
</dbReference>
<dbReference type="InterPro" id="IPR000866">
    <property type="entry name" value="AhpC/TSA"/>
</dbReference>
<sequence length="173" mass="18531">MKPIAPLLLSAAFVLLAGCSHSASSNAPAHASVGAMEPSWSERTDKGSMLSSSSLLGKPVYVNFFASWCPPCNDEASDIEMLSKRYASRGLQVVGVDVMENADKAALFGREHHLTYPLVVDDGTLRDAYQLNGLPVHVFIDADGTVHAIRIGELTKAEMVRNIRAILPSNGHA</sequence>
<dbReference type="GO" id="GO:0016491">
    <property type="term" value="F:oxidoreductase activity"/>
    <property type="evidence" value="ECO:0007669"/>
    <property type="project" value="InterPro"/>
</dbReference>
<dbReference type="SUPFAM" id="SSF52833">
    <property type="entry name" value="Thioredoxin-like"/>
    <property type="match status" value="1"/>
</dbReference>
<dbReference type="AlphaFoldDB" id="E6PII8"/>